<name>A0A916QH25_9BACL</name>
<keyword evidence="10 12" id="KW-0186">Copper</keyword>
<evidence type="ECO:0000256" key="4">
    <source>
        <dbReference type="ARBA" id="ARBA00011233"/>
    </source>
</evidence>
<reference evidence="15" key="1">
    <citation type="submission" date="2020-08" db="EMBL/GenBank/DDBJ databases">
        <authorList>
            <person name="Uke A."/>
            <person name="Chhe C."/>
            <person name="Baramee S."/>
            <person name="Kosugi A."/>
        </authorList>
    </citation>
    <scope>NUCLEOTIDE SEQUENCE</scope>
    <source>
        <strain evidence="15">DA-C8</strain>
    </source>
</reference>
<evidence type="ECO:0000256" key="6">
    <source>
        <dbReference type="ARBA" id="ARBA00017290"/>
    </source>
</evidence>
<evidence type="ECO:0000256" key="12">
    <source>
        <dbReference type="PIRSR" id="PIRSR601287-1"/>
    </source>
</evidence>
<dbReference type="CDD" id="cd11020">
    <property type="entry name" value="CuRO_1_CuNIR"/>
    <property type="match status" value="1"/>
</dbReference>
<sequence>MHHETHHGMMYDGLHEDHMGLGMKGEGEGNVAGTDRINQPPVEPIIHREGNFVFIEMTAQVTDVEISRGILYNAWTFNGTVPGPVLRVKEGDTLVFTLRNHDPENDHSMDFHAVHAAPNRKFIDVAPHDERTFTYTASSPGVFMYHCGTDPILEHIANGMYGTIIVEPKDGYPSDQEVDREYVLVQSEWYAEHDMEAFLNGEPEYVVFNGNDYGLKEHPLTAKVGDTVRIYVSNAGPNHTSSFHVVGTIFDRVYIDGHPDNMMHGMQTVLLPASGGAVVEFTVKEAGDYPIVSHQFNHAAKGAVAILRVTEDDPDAMITHRNEVSAELMDVGFQNDENATFDHEF</sequence>
<evidence type="ECO:0000256" key="9">
    <source>
        <dbReference type="ARBA" id="ARBA00023002"/>
    </source>
</evidence>
<feature type="binding site" description="type 1 copper site" evidence="12">
    <location>
        <position position="155"/>
    </location>
    <ligand>
        <name>Cu cation</name>
        <dbReference type="ChEBI" id="CHEBI:23378"/>
        <label>1</label>
    </ligand>
</feature>
<dbReference type="InterPro" id="IPR045087">
    <property type="entry name" value="Cu-oxidase_fam"/>
</dbReference>
<comment type="cofactor">
    <cofactor evidence="1 12">
        <name>Cu(+)</name>
        <dbReference type="ChEBI" id="CHEBI:49552"/>
    </cofactor>
</comment>
<dbReference type="InterPro" id="IPR011706">
    <property type="entry name" value="Cu-oxidase_C"/>
</dbReference>
<protein>
    <recommendedName>
        <fullName evidence="6">Copper-containing nitrite reductase</fullName>
        <ecNumber evidence="5">1.7.2.1</ecNumber>
    </recommendedName>
</protein>
<dbReference type="AlphaFoldDB" id="A0A916QH25"/>
<dbReference type="PANTHER" id="PTHR11709:SF394">
    <property type="entry name" value="FI03373P-RELATED"/>
    <property type="match status" value="1"/>
</dbReference>
<dbReference type="SUPFAM" id="SSF49503">
    <property type="entry name" value="Cupredoxins"/>
    <property type="match status" value="2"/>
</dbReference>
<evidence type="ECO:0000256" key="2">
    <source>
        <dbReference type="ARBA" id="ARBA00001973"/>
    </source>
</evidence>
<accession>A0A916QH25</accession>
<evidence type="ECO:0000256" key="3">
    <source>
        <dbReference type="ARBA" id="ARBA00010609"/>
    </source>
</evidence>
<feature type="binding site" description="type 1 copper site" evidence="12">
    <location>
        <position position="146"/>
    </location>
    <ligand>
        <name>Cu cation</name>
        <dbReference type="ChEBI" id="CHEBI:23378"/>
        <label>1</label>
    </ligand>
</feature>
<keyword evidence="9" id="KW-0560">Oxidoreductase</keyword>
<evidence type="ECO:0000259" key="13">
    <source>
        <dbReference type="Pfam" id="PF07731"/>
    </source>
</evidence>
<evidence type="ECO:0000313" key="16">
    <source>
        <dbReference type="Proteomes" id="UP000654993"/>
    </source>
</evidence>
<feature type="domain" description="Plastocyanin-like" evidence="14">
    <location>
        <begin position="62"/>
        <end position="170"/>
    </location>
</feature>
<dbReference type="InterPro" id="IPR001287">
    <property type="entry name" value="NO2-reductase_Cu"/>
</dbReference>
<comment type="cofactor">
    <cofactor evidence="2 12">
        <name>Cu(2+)</name>
        <dbReference type="ChEBI" id="CHEBI:29036"/>
    </cofactor>
</comment>
<organism evidence="15 16">
    <name type="scientific">Insulibacter thermoxylanivorax</name>
    <dbReference type="NCBI Taxonomy" id="2749268"/>
    <lineage>
        <taxon>Bacteria</taxon>
        <taxon>Bacillati</taxon>
        <taxon>Bacillota</taxon>
        <taxon>Bacilli</taxon>
        <taxon>Bacillales</taxon>
        <taxon>Paenibacillaceae</taxon>
        <taxon>Insulibacter</taxon>
    </lineage>
</organism>
<comment type="caution">
    <text evidence="15">The sequence shown here is derived from an EMBL/GenBank/DDBJ whole genome shotgun (WGS) entry which is preliminary data.</text>
</comment>
<feature type="domain" description="Plastocyanin-like" evidence="13">
    <location>
        <begin position="202"/>
        <end position="311"/>
    </location>
</feature>
<dbReference type="PANTHER" id="PTHR11709">
    <property type="entry name" value="MULTI-COPPER OXIDASE"/>
    <property type="match status" value="1"/>
</dbReference>
<evidence type="ECO:0000256" key="10">
    <source>
        <dbReference type="ARBA" id="ARBA00023008"/>
    </source>
</evidence>
<comment type="catalytic activity">
    <reaction evidence="11">
        <text>nitric oxide + Fe(III)-[cytochrome c] + H2O = Fe(II)-[cytochrome c] + nitrite + 2 H(+)</text>
        <dbReference type="Rhea" id="RHEA:15233"/>
        <dbReference type="Rhea" id="RHEA-COMP:10350"/>
        <dbReference type="Rhea" id="RHEA-COMP:14399"/>
        <dbReference type="ChEBI" id="CHEBI:15377"/>
        <dbReference type="ChEBI" id="CHEBI:15378"/>
        <dbReference type="ChEBI" id="CHEBI:16301"/>
        <dbReference type="ChEBI" id="CHEBI:16480"/>
        <dbReference type="ChEBI" id="CHEBI:29033"/>
        <dbReference type="ChEBI" id="CHEBI:29034"/>
        <dbReference type="EC" id="1.7.2.1"/>
    </reaction>
</comment>
<dbReference type="GO" id="GO:0005507">
    <property type="term" value="F:copper ion binding"/>
    <property type="evidence" value="ECO:0007669"/>
    <property type="project" value="InterPro"/>
</dbReference>
<evidence type="ECO:0000256" key="1">
    <source>
        <dbReference type="ARBA" id="ARBA00001960"/>
    </source>
</evidence>
<dbReference type="Pfam" id="PF07732">
    <property type="entry name" value="Cu-oxidase_3"/>
    <property type="match status" value="1"/>
</dbReference>
<keyword evidence="16" id="KW-1185">Reference proteome</keyword>
<dbReference type="PRINTS" id="PR00695">
    <property type="entry name" value="CUNO2RDTASE"/>
</dbReference>
<keyword evidence="8" id="KW-0677">Repeat</keyword>
<dbReference type="CDD" id="cd04208">
    <property type="entry name" value="CuRO_2_CuNIR"/>
    <property type="match status" value="1"/>
</dbReference>
<dbReference type="Proteomes" id="UP000654993">
    <property type="component" value="Unassembled WGS sequence"/>
</dbReference>
<evidence type="ECO:0000256" key="7">
    <source>
        <dbReference type="ARBA" id="ARBA00022723"/>
    </source>
</evidence>
<feature type="binding site" description="type 1 copper site" evidence="12">
    <location>
        <position position="147"/>
    </location>
    <ligand>
        <name>Cu cation</name>
        <dbReference type="ChEBI" id="CHEBI:23378"/>
        <label>1</label>
    </ligand>
</feature>
<dbReference type="InterPro" id="IPR011707">
    <property type="entry name" value="Cu-oxidase-like_N"/>
</dbReference>
<reference evidence="15" key="2">
    <citation type="journal article" date="2021" name="Data Brief">
        <title>Draft genome sequence data of the facultative, thermophilic, xylanolytic bacterium Paenibacillus sp. strain DA-C8.</title>
        <authorList>
            <person name="Chhe C."/>
            <person name="Uke A."/>
            <person name="Baramee S."/>
            <person name="Ungkulpasvich U."/>
            <person name="Tachaapaikoon C."/>
            <person name="Pason P."/>
            <person name="Waeonukul R."/>
            <person name="Ratanakhanokchai K."/>
            <person name="Kosugi A."/>
        </authorList>
    </citation>
    <scope>NUCLEOTIDE SEQUENCE</scope>
    <source>
        <strain evidence="15">DA-C8</strain>
    </source>
</reference>
<dbReference type="Pfam" id="PF07731">
    <property type="entry name" value="Cu-oxidase_2"/>
    <property type="match status" value="1"/>
</dbReference>
<dbReference type="Gene3D" id="2.60.40.420">
    <property type="entry name" value="Cupredoxins - blue copper proteins"/>
    <property type="match status" value="2"/>
</dbReference>
<feature type="binding site" description="type 1 copper site" evidence="12">
    <location>
        <position position="160"/>
    </location>
    <ligand>
        <name>Cu cation</name>
        <dbReference type="ChEBI" id="CHEBI:23378"/>
        <label>1</label>
    </ligand>
</feature>
<gene>
    <name evidence="15" type="ORF">PRECH8_20500</name>
</gene>
<evidence type="ECO:0000259" key="14">
    <source>
        <dbReference type="Pfam" id="PF07732"/>
    </source>
</evidence>
<feature type="binding site" description="type 1 copper site" evidence="12">
    <location>
        <position position="294"/>
    </location>
    <ligand>
        <name>Cu cation</name>
        <dbReference type="ChEBI" id="CHEBI:23378"/>
        <label>1</label>
    </ligand>
</feature>
<evidence type="ECO:0000256" key="5">
    <source>
        <dbReference type="ARBA" id="ARBA00011882"/>
    </source>
</evidence>
<proteinExistence type="inferred from homology"/>
<dbReference type="GO" id="GO:0050421">
    <property type="term" value="F:nitrite reductase (NO-forming) activity"/>
    <property type="evidence" value="ECO:0007669"/>
    <property type="project" value="UniProtKB-EC"/>
</dbReference>
<dbReference type="EC" id="1.7.2.1" evidence="5"/>
<evidence type="ECO:0000313" key="15">
    <source>
        <dbReference type="EMBL" id="GFR38754.1"/>
    </source>
</evidence>
<evidence type="ECO:0000256" key="8">
    <source>
        <dbReference type="ARBA" id="ARBA00022737"/>
    </source>
</evidence>
<comment type="similarity">
    <text evidence="3">Belongs to the multicopper oxidase family.</text>
</comment>
<feature type="binding site" description="type 1 copper site" evidence="12">
    <location>
        <position position="107"/>
    </location>
    <ligand>
        <name>Cu cation</name>
        <dbReference type="ChEBI" id="CHEBI:23378"/>
        <label>1</label>
    </ligand>
</feature>
<dbReference type="EMBL" id="BMAQ01000026">
    <property type="protein sequence ID" value="GFR38754.1"/>
    <property type="molecule type" value="Genomic_DNA"/>
</dbReference>
<comment type="subunit">
    <text evidence="4">Homotrimer.</text>
</comment>
<evidence type="ECO:0000256" key="11">
    <source>
        <dbReference type="ARBA" id="ARBA00049340"/>
    </source>
</evidence>
<feature type="binding site" description="type 1 copper site" evidence="12">
    <location>
        <position position="112"/>
    </location>
    <ligand>
        <name>Cu cation</name>
        <dbReference type="ChEBI" id="CHEBI:23378"/>
        <label>1</label>
    </ligand>
</feature>
<dbReference type="InterPro" id="IPR008972">
    <property type="entry name" value="Cupredoxin"/>
</dbReference>
<keyword evidence="7 12" id="KW-0479">Metal-binding</keyword>